<dbReference type="GO" id="GO:0000978">
    <property type="term" value="F:RNA polymerase II cis-regulatory region sequence-specific DNA binding"/>
    <property type="evidence" value="ECO:0007669"/>
    <property type="project" value="TreeGrafter"/>
</dbReference>
<keyword evidence="2" id="KW-0479">Metal-binding</keyword>
<sequence>MGNDESLDTTKKEILSDVRVHQDPLHSISKESTKEVEVNQKLDLSEDGRDPPLTSSWFKDGICGSINYTEYHKSEIMHNANKPEIKQEPEEAKAREFSFQVNIEEEMEDGTNMGESRNASSKQTHEVYIKVENEDYLECIDDDVPEEKILQARRKDSEKKNIEELRGSDAEESRVLFKPEAIEGGVNVEDYLICHHCGEKRDTKRELRDHIYVVHLSVSMVKEKEEGTSEYNRNRLKCTFCQKSFESKSHLVRHLNVHSGEEQSKFNDFEHSTSLSTNLATDVFKHTGEKLFKCGLCKYRASRKCYLKIHESIHSGGKPYKCTDCNYSTADRSCLTRHIRIHTGEKPFKCNITADRSCLTRHIRIHTGEKPFTCNKCEYRSSRKSSLKVHLRRHDREKLLI</sequence>
<feature type="compositionally biased region" description="Basic and acidic residues" evidence="8">
    <location>
        <begin position="22"/>
        <end position="50"/>
    </location>
</feature>
<dbReference type="OrthoDB" id="6411885at2759"/>
<dbReference type="FunFam" id="3.30.160.60:FF:000630">
    <property type="entry name" value="Zinc finger protein 180"/>
    <property type="match status" value="2"/>
</dbReference>
<dbReference type="InterPro" id="IPR050329">
    <property type="entry name" value="GLI_C2H2-zinc-finger"/>
</dbReference>
<name>A0A8K0P442_LADFU</name>
<dbReference type="PANTHER" id="PTHR19818:SF139">
    <property type="entry name" value="PAIR-RULE PROTEIN ODD-PAIRED"/>
    <property type="match status" value="1"/>
</dbReference>
<keyword evidence="3" id="KW-0677">Repeat</keyword>
<dbReference type="GO" id="GO:0005634">
    <property type="term" value="C:nucleus"/>
    <property type="evidence" value="ECO:0007669"/>
    <property type="project" value="UniProtKB-SubCell"/>
</dbReference>
<proteinExistence type="predicted"/>
<evidence type="ECO:0000313" key="10">
    <source>
        <dbReference type="EMBL" id="KAG8232372.1"/>
    </source>
</evidence>
<comment type="subcellular location">
    <subcellularLocation>
        <location evidence="1">Nucleus</location>
    </subcellularLocation>
</comment>
<evidence type="ECO:0000256" key="5">
    <source>
        <dbReference type="ARBA" id="ARBA00022833"/>
    </source>
</evidence>
<gene>
    <name evidence="10" type="ORF">J437_LFUL008840</name>
</gene>
<dbReference type="PROSITE" id="PS00028">
    <property type="entry name" value="ZINC_FINGER_C2H2_1"/>
    <property type="match status" value="1"/>
</dbReference>
<protein>
    <recommendedName>
        <fullName evidence="9">C2H2-type domain-containing protein</fullName>
    </recommendedName>
</protein>
<reference evidence="10" key="1">
    <citation type="submission" date="2013-04" db="EMBL/GenBank/DDBJ databases">
        <authorList>
            <person name="Qu J."/>
            <person name="Murali S.C."/>
            <person name="Bandaranaike D."/>
            <person name="Bellair M."/>
            <person name="Blankenburg K."/>
            <person name="Chao H."/>
            <person name="Dinh H."/>
            <person name="Doddapaneni H."/>
            <person name="Downs B."/>
            <person name="Dugan-Rocha S."/>
            <person name="Elkadiri S."/>
            <person name="Gnanaolivu R.D."/>
            <person name="Hernandez B."/>
            <person name="Javaid M."/>
            <person name="Jayaseelan J.C."/>
            <person name="Lee S."/>
            <person name="Li M."/>
            <person name="Ming W."/>
            <person name="Munidasa M."/>
            <person name="Muniz J."/>
            <person name="Nguyen L."/>
            <person name="Ongeri F."/>
            <person name="Osuji N."/>
            <person name="Pu L.-L."/>
            <person name="Puazo M."/>
            <person name="Qu C."/>
            <person name="Quiroz J."/>
            <person name="Raj R."/>
            <person name="Weissenberger G."/>
            <person name="Xin Y."/>
            <person name="Zou X."/>
            <person name="Han Y."/>
            <person name="Richards S."/>
            <person name="Worley K."/>
            <person name="Muzny D."/>
            <person name="Gibbs R."/>
        </authorList>
    </citation>
    <scope>NUCLEOTIDE SEQUENCE</scope>
    <source>
        <strain evidence="10">Sampled in the wild</strain>
    </source>
</reference>
<feature type="domain" description="C2H2-type" evidence="9">
    <location>
        <begin position="320"/>
        <end position="347"/>
    </location>
</feature>
<dbReference type="EMBL" id="KZ308613">
    <property type="protein sequence ID" value="KAG8232372.1"/>
    <property type="molecule type" value="Genomic_DNA"/>
</dbReference>
<keyword evidence="5" id="KW-0862">Zinc</keyword>
<dbReference type="FunFam" id="3.30.160.60:FF:000417">
    <property type="entry name" value="Zinc finger protein"/>
    <property type="match status" value="1"/>
</dbReference>
<dbReference type="InterPro" id="IPR013087">
    <property type="entry name" value="Znf_C2H2_type"/>
</dbReference>
<dbReference type="GO" id="GO:0008270">
    <property type="term" value="F:zinc ion binding"/>
    <property type="evidence" value="ECO:0007669"/>
    <property type="project" value="UniProtKB-KW"/>
</dbReference>
<evidence type="ECO:0000256" key="6">
    <source>
        <dbReference type="ARBA" id="ARBA00023242"/>
    </source>
</evidence>
<dbReference type="Gene3D" id="3.30.160.60">
    <property type="entry name" value="Classic Zinc Finger"/>
    <property type="match status" value="5"/>
</dbReference>
<keyword evidence="4 7" id="KW-0863">Zinc-finger</keyword>
<evidence type="ECO:0000259" key="9">
    <source>
        <dbReference type="PROSITE" id="PS50157"/>
    </source>
</evidence>
<feature type="region of interest" description="Disordered" evidence="8">
    <location>
        <begin position="22"/>
        <end position="54"/>
    </location>
</feature>
<dbReference type="GO" id="GO:0045944">
    <property type="term" value="P:positive regulation of transcription by RNA polymerase II"/>
    <property type="evidence" value="ECO:0007669"/>
    <property type="project" value="UniProtKB-ARBA"/>
</dbReference>
<comment type="caution">
    <text evidence="10">The sequence shown here is derived from an EMBL/GenBank/DDBJ whole genome shotgun (WGS) entry which is preliminary data.</text>
</comment>
<evidence type="ECO:0000256" key="1">
    <source>
        <dbReference type="ARBA" id="ARBA00004123"/>
    </source>
</evidence>
<dbReference type="InterPro" id="IPR056438">
    <property type="entry name" value="Znf-C2H2_CTCF"/>
</dbReference>
<accession>A0A8K0P442</accession>
<evidence type="ECO:0000256" key="8">
    <source>
        <dbReference type="SAM" id="MobiDB-lite"/>
    </source>
</evidence>
<dbReference type="PANTHER" id="PTHR19818">
    <property type="entry name" value="ZINC FINGER PROTEIN ZIC AND GLI"/>
    <property type="match status" value="1"/>
</dbReference>
<dbReference type="Pfam" id="PF00096">
    <property type="entry name" value="zf-C2H2"/>
    <property type="match status" value="2"/>
</dbReference>
<dbReference type="SMART" id="SM00355">
    <property type="entry name" value="ZnF_C2H2"/>
    <property type="match status" value="6"/>
</dbReference>
<dbReference type="GO" id="GO:0000981">
    <property type="term" value="F:DNA-binding transcription factor activity, RNA polymerase II-specific"/>
    <property type="evidence" value="ECO:0007669"/>
    <property type="project" value="TreeGrafter"/>
</dbReference>
<feature type="domain" description="C2H2-type" evidence="9">
    <location>
        <begin position="236"/>
        <end position="263"/>
    </location>
</feature>
<feature type="domain" description="C2H2-type" evidence="9">
    <location>
        <begin position="372"/>
        <end position="399"/>
    </location>
</feature>
<evidence type="ECO:0000256" key="3">
    <source>
        <dbReference type="ARBA" id="ARBA00022737"/>
    </source>
</evidence>
<dbReference type="Pfam" id="PF23611">
    <property type="entry name" value="zf-C2H2_16"/>
    <property type="match status" value="1"/>
</dbReference>
<dbReference type="Proteomes" id="UP000792457">
    <property type="component" value="Unassembled WGS sequence"/>
</dbReference>
<evidence type="ECO:0000313" key="11">
    <source>
        <dbReference type="Proteomes" id="UP000792457"/>
    </source>
</evidence>
<evidence type="ECO:0000256" key="2">
    <source>
        <dbReference type="ARBA" id="ARBA00022723"/>
    </source>
</evidence>
<dbReference type="InterPro" id="IPR036236">
    <property type="entry name" value="Znf_C2H2_sf"/>
</dbReference>
<organism evidence="10 11">
    <name type="scientific">Ladona fulva</name>
    <name type="common">Scarce chaser dragonfly</name>
    <name type="synonym">Libellula fulva</name>
    <dbReference type="NCBI Taxonomy" id="123851"/>
    <lineage>
        <taxon>Eukaryota</taxon>
        <taxon>Metazoa</taxon>
        <taxon>Ecdysozoa</taxon>
        <taxon>Arthropoda</taxon>
        <taxon>Hexapoda</taxon>
        <taxon>Insecta</taxon>
        <taxon>Pterygota</taxon>
        <taxon>Palaeoptera</taxon>
        <taxon>Odonata</taxon>
        <taxon>Epiprocta</taxon>
        <taxon>Anisoptera</taxon>
        <taxon>Libelluloidea</taxon>
        <taxon>Libellulidae</taxon>
        <taxon>Ladona</taxon>
    </lineage>
</organism>
<reference evidence="10" key="2">
    <citation type="submission" date="2017-10" db="EMBL/GenBank/DDBJ databases">
        <title>Ladona fulva Genome sequencing and assembly.</title>
        <authorList>
            <person name="Murali S."/>
            <person name="Richards S."/>
            <person name="Bandaranaike D."/>
            <person name="Bellair M."/>
            <person name="Blankenburg K."/>
            <person name="Chao H."/>
            <person name="Dinh H."/>
            <person name="Doddapaneni H."/>
            <person name="Dugan-Rocha S."/>
            <person name="Elkadiri S."/>
            <person name="Gnanaolivu R."/>
            <person name="Hernandez B."/>
            <person name="Skinner E."/>
            <person name="Javaid M."/>
            <person name="Lee S."/>
            <person name="Li M."/>
            <person name="Ming W."/>
            <person name="Munidasa M."/>
            <person name="Muniz J."/>
            <person name="Nguyen L."/>
            <person name="Hughes D."/>
            <person name="Osuji N."/>
            <person name="Pu L.-L."/>
            <person name="Puazo M."/>
            <person name="Qu C."/>
            <person name="Quiroz J."/>
            <person name="Raj R."/>
            <person name="Weissenberger G."/>
            <person name="Xin Y."/>
            <person name="Zou X."/>
            <person name="Han Y."/>
            <person name="Worley K."/>
            <person name="Muzny D."/>
            <person name="Gibbs R."/>
        </authorList>
    </citation>
    <scope>NUCLEOTIDE SEQUENCE</scope>
    <source>
        <strain evidence="10">Sampled in the wild</strain>
    </source>
</reference>
<evidence type="ECO:0000256" key="4">
    <source>
        <dbReference type="ARBA" id="ARBA00022771"/>
    </source>
</evidence>
<dbReference type="SUPFAM" id="SSF57667">
    <property type="entry name" value="beta-beta-alpha zinc fingers"/>
    <property type="match status" value="4"/>
</dbReference>
<keyword evidence="6" id="KW-0539">Nucleus</keyword>
<evidence type="ECO:0000256" key="7">
    <source>
        <dbReference type="PROSITE-ProRule" id="PRU00042"/>
    </source>
</evidence>
<dbReference type="AlphaFoldDB" id="A0A8K0P442"/>
<feature type="domain" description="C2H2-type" evidence="9">
    <location>
        <begin position="292"/>
        <end position="319"/>
    </location>
</feature>
<dbReference type="PROSITE" id="PS50157">
    <property type="entry name" value="ZINC_FINGER_C2H2_2"/>
    <property type="match status" value="4"/>
</dbReference>
<keyword evidence="11" id="KW-1185">Reference proteome</keyword>